<gene>
    <name evidence="2" type="ORF">OWR29_02140</name>
</gene>
<evidence type="ECO:0000256" key="1">
    <source>
        <dbReference type="SAM" id="MobiDB-lite"/>
    </source>
</evidence>
<dbReference type="InterPro" id="IPR034660">
    <property type="entry name" value="DinB/YfiT-like"/>
</dbReference>
<protein>
    <recommendedName>
        <fullName evidence="4">Mycothiol-dependent maleylpyruvate isomerase metal-binding domain-containing protein</fullName>
    </recommendedName>
</protein>
<keyword evidence="3" id="KW-1185">Reference proteome</keyword>
<accession>A0ABT4ARB6</accession>
<comment type="caution">
    <text evidence="2">The sequence shown here is derived from an EMBL/GenBank/DDBJ whole genome shotgun (WGS) entry which is preliminary data.</text>
</comment>
<evidence type="ECO:0000313" key="3">
    <source>
        <dbReference type="Proteomes" id="UP001151002"/>
    </source>
</evidence>
<evidence type="ECO:0000313" key="2">
    <source>
        <dbReference type="EMBL" id="MCY1136781.1"/>
    </source>
</evidence>
<organism evidence="2 3">
    <name type="scientific">Paractinoplanes pyxinae</name>
    <dbReference type="NCBI Taxonomy" id="2997416"/>
    <lineage>
        <taxon>Bacteria</taxon>
        <taxon>Bacillati</taxon>
        <taxon>Actinomycetota</taxon>
        <taxon>Actinomycetes</taxon>
        <taxon>Micromonosporales</taxon>
        <taxon>Micromonosporaceae</taxon>
        <taxon>Paractinoplanes</taxon>
    </lineage>
</organism>
<feature type="compositionally biased region" description="Polar residues" evidence="1">
    <location>
        <begin position="1"/>
        <end position="21"/>
    </location>
</feature>
<sequence>METTSAKASTAQPDVTRTAGAQSDDARISNAQVDNARTTNAQNDGARTENEQLDERQRANAQSDIAQSAGERLISAEITRPVAAQPVDARTAETRSDSARLGDGRLDEARPGDAYRVQVAELDRLLGDLPAELWQRPSRPHTSVRAMIVHLSENDALVAGAADVGPRRSNPDVRVQWRSQADAILEAADRDDGALLDRRVRLAGRAEVHRPVRQALIQRGFETWIHAEDVRAVLGLPPRPPAGGQTAGIVGFALSLLPAALKAAGHNHTVRLALTGGGTHLVGPDEPVASSALTGVGTHLIGPDEPVASSALAGVDTYLVGPDEPVASSALTGVSANLVGLHEPVAEITLPAERFCRLVAGRLTPADSGAVISGDREAATKLLSVAATLGCD</sequence>
<feature type="compositionally biased region" description="Basic and acidic residues" evidence="1">
    <location>
        <begin position="46"/>
        <end position="58"/>
    </location>
</feature>
<evidence type="ECO:0008006" key="4">
    <source>
        <dbReference type="Google" id="ProtNLM"/>
    </source>
</evidence>
<feature type="region of interest" description="Disordered" evidence="1">
    <location>
        <begin position="1"/>
        <end position="66"/>
    </location>
</feature>
<name>A0ABT4ARB6_9ACTN</name>
<feature type="region of interest" description="Disordered" evidence="1">
    <location>
        <begin position="84"/>
        <end position="107"/>
    </location>
</feature>
<proteinExistence type="predicted"/>
<feature type="compositionally biased region" description="Basic and acidic residues" evidence="1">
    <location>
        <begin position="90"/>
        <end position="107"/>
    </location>
</feature>
<dbReference type="EMBL" id="JAPNTZ010000001">
    <property type="protein sequence ID" value="MCY1136781.1"/>
    <property type="molecule type" value="Genomic_DNA"/>
</dbReference>
<dbReference type="Proteomes" id="UP001151002">
    <property type="component" value="Unassembled WGS sequence"/>
</dbReference>
<feature type="compositionally biased region" description="Polar residues" evidence="1">
    <location>
        <begin position="29"/>
        <end position="45"/>
    </location>
</feature>
<dbReference type="SUPFAM" id="SSF109854">
    <property type="entry name" value="DinB/YfiT-like putative metalloenzymes"/>
    <property type="match status" value="1"/>
</dbReference>
<reference evidence="2" key="1">
    <citation type="submission" date="2022-11" db="EMBL/GenBank/DDBJ databases">
        <authorList>
            <person name="Somphong A."/>
            <person name="Phongsopitanun W."/>
        </authorList>
    </citation>
    <scope>NUCLEOTIDE SEQUENCE</scope>
    <source>
        <strain evidence="2">Pm04-4</strain>
    </source>
</reference>